<sequence length="75" mass="8127">MACLLSAACVLASVACISEESSLGVCIRNCGQCKRMYGDFFLGQHCAEECLQTEGRGDLPDCNNPKSLYRFLGKT</sequence>
<dbReference type="GO" id="GO:0008255">
    <property type="term" value="F:ecdysis-triggering hormone activity"/>
    <property type="evidence" value="ECO:0007669"/>
    <property type="project" value="InterPro"/>
</dbReference>
<organism evidence="2 3">
    <name type="scientific">Strigamia maritima</name>
    <name type="common">European centipede</name>
    <name type="synonym">Geophilus maritimus</name>
    <dbReference type="NCBI Taxonomy" id="126957"/>
    <lineage>
        <taxon>Eukaryota</taxon>
        <taxon>Metazoa</taxon>
        <taxon>Ecdysozoa</taxon>
        <taxon>Arthropoda</taxon>
        <taxon>Myriapoda</taxon>
        <taxon>Chilopoda</taxon>
        <taxon>Pleurostigmophora</taxon>
        <taxon>Geophilomorpha</taxon>
        <taxon>Linotaeniidae</taxon>
        <taxon>Strigamia</taxon>
    </lineage>
</organism>
<dbReference type="AlphaFoldDB" id="T1JCY6"/>
<feature type="signal peptide" evidence="1">
    <location>
        <begin position="1"/>
        <end position="16"/>
    </location>
</feature>
<dbReference type="HOGENOM" id="CLU_175797_0_0_1"/>
<dbReference type="GO" id="GO:0018990">
    <property type="term" value="P:ecdysis, chitin-based cuticle"/>
    <property type="evidence" value="ECO:0007669"/>
    <property type="project" value="InterPro"/>
</dbReference>
<evidence type="ECO:0000313" key="2">
    <source>
        <dbReference type="EnsemblMetazoa" id="SMAR011657-PA"/>
    </source>
</evidence>
<reference evidence="2" key="2">
    <citation type="submission" date="2015-02" db="UniProtKB">
        <authorList>
            <consortium name="EnsemblMetazoa"/>
        </authorList>
    </citation>
    <scope>IDENTIFICATION</scope>
</reference>
<keyword evidence="1" id="KW-0732">Signal</keyword>
<keyword evidence="3" id="KW-1185">Reference proteome</keyword>
<reference evidence="3" key="1">
    <citation type="submission" date="2011-05" db="EMBL/GenBank/DDBJ databases">
        <authorList>
            <person name="Richards S.R."/>
            <person name="Qu J."/>
            <person name="Jiang H."/>
            <person name="Jhangiani S.N."/>
            <person name="Agravi P."/>
            <person name="Goodspeed R."/>
            <person name="Gross S."/>
            <person name="Mandapat C."/>
            <person name="Jackson L."/>
            <person name="Mathew T."/>
            <person name="Pu L."/>
            <person name="Thornton R."/>
            <person name="Saada N."/>
            <person name="Wilczek-Boney K.B."/>
            <person name="Lee S."/>
            <person name="Kovar C."/>
            <person name="Wu Y."/>
            <person name="Scherer S.E."/>
            <person name="Worley K.C."/>
            <person name="Muzny D.M."/>
            <person name="Gibbs R."/>
        </authorList>
    </citation>
    <scope>NUCLEOTIDE SEQUENCE</scope>
    <source>
        <strain evidence="3">Brora</strain>
    </source>
</reference>
<evidence type="ECO:0000256" key="1">
    <source>
        <dbReference type="SAM" id="SignalP"/>
    </source>
</evidence>
<dbReference type="InterPro" id="IPR006825">
    <property type="entry name" value="Eclosion"/>
</dbReference>
<dbReference type="Pfam" id="PF04736">
    <property type="entry name" value="Eclosion"/>
    <property type="match status" value="1"/>
</dbReference>
<dbReference type="Proteomes" id="UP000014500">
    <property type="component" value="Unassembled WGS sequence"/>
</dbReference>
<protein>
    <recommendedName>
        <fullName evidence="4">Eclosion hormone</fullName>
    </recommendedName>
</protein>
<proteinExistence type="predicted"/>
<accession>T1JCY6</accession>
<evidence type="ECO:0000313" key="3">
    <source>
        <dbReference type="Proteomes" id="UP000014500"/>
    </source>
</evidence>
<name>T1JCY6_STRMM</name>
<dbReference type="PhylomeDB" id="T1JCY6"/>
<dbReference type="EnsemblMetazoa" id="SMAR011657-RA">
    <property type="protein sequence ID" value="SMAR011657-PA"/>
    <property type="gene ID" value="SMAR011657"/>
</dbReference>
<dbReference type="OMA" id="CEDEYSI"/>
<dbReference type="GO" id="GO:0007218">
    <property type="term" value="P:neuropeptide signaling pathway"/>
    <property type="evidence" value="ECO:0007669"/>
    <property type="project" value="InterPro"/>
</dbReference>
<dbReference type="EMBL" id="JH432085">
    <property type="status" value="NOT_ANNOTATED_CDS"/>
    <property type="molecule type" value="Genomic_DNA"/>
</dbReference>
<feature type="chain" id="PRO_5004590495" description="Eclosion hormone" evidence="1">
    <location>
        <begin position="17"/>
        <end position="75"/>
    </location>
</feature>
<evidence type="ECO:0008006" key="4">
    <source>
        <dbReference type="Google" id="ProtNLM"/>
    </source>
</evidence>